<sequence length="261" mass="29874">MAETGQQRALTTAFPPPPPLWKHFTTVNIKKLEEIKRDATKGEDGKPQKKKTWTPTELRSLDLPTELRFLVPPEIPISGQYNVFGELQNLSTNLPSLKDQGITQLYPEPQSGANGEPTSERPQPLNHAYYLLKISKSLLLNFLEFVGILSINPEQFEPKVEDLRNLFINAHHLLNLYRPHQARESLILMMEEQLNRTREEIQQMDKLKDEISGVLEQLEKEGADVHTAIETTDEHDKRAAIPEQDAIENSTLVWKLLDENN</sequence>
<keyword evidence="7 10" id="KW-0804">Transcription</keyword>
<dbReference type="SUPFAM" id="SSF140718">
    <property type="entry name" value="Mediator hinge subcomplex-like"/>
    <property type="match status" value="1"/>
</dbReference>
<dbReference type="GO" id="GO:0070847">
    <property type="term" value="C:core mediator complex"/>
    <property type="evidence" value="ECO:0007669"/>
    <property type="project" value="TreeGrafter"/>
</dbReference>
<dbReference type="AlphaFoldDB" id="A0A5M9MUK1"/>
<dbReference type="PANTHER" id="PTHR21428">
    <property type="entry name" value="MEDIATOR OF RNA POLYMERASE II TRANSCRIPTION SUBUNIT 7"/>
    <property type="match status" value="1"/>
</dbReference>
<feature type="coiled-coil region" evidence="11">
    <location>
        <begin position="187"/>
        <end position="224"/>
    </location>
</feature>
<evidence type="ECO:0000256" key="7">
    <source>
        <dbReference type="ARBA" id="ARBA00023163"/>
    </source>
</evidence>
<comment type="subunit">
    <text evidence="3 10">Component of the Mediator complex.</text>
</comment>
<evidence type="ECO:0000256" key="6">
    <source>
        <dbReference type="ARBA" id="ARBA00023159"/>
    </source>
</evidence>
<dbReference type="GO" id="GO:0006357">
    <property type="term" value="P:regulation of transcription by RNA polymerase II"/>
    <property type="evidence" value="ECO:0007669"/>
    <property type="project" value="InterPro"/>
</dbReference>
<keyword evidence="6 10" id="KW-0010">Activator</keyword>
<keyword evidence="5 10" id="KW-0805">Transcription regulation</keyword>
<dbReference type="PANTHER" id="PTHR21428:SF11">
    <property type="entry name" value="MEDIATOR OF RNA POLYMERASE II TRANSCRIPTION SUBUNIT 7"/>
    <property type="match status" value="1"/>
</dbReference>
<comment type="similarity">
    <text evidence="2 10">Belongs to the Mediator complex subunit 7 family.</text>
</comment>
<proteinExistence type="inferred from homology"/>
<evidence type="ECO:0000256" key="10">
    <source>
        <dbReference type="RuleBase" id="RU364060"/>
    </source>
</evidence>
<dbReference type="Proteomes" id="UP000324241">
    <property type="component" value="Unassembled WGS sequence"/>
</dbReference>
<protein>
    <recommendedName>
        <fullName evidence="4 10">Mediator of RNA polymerase II transcription subunit 7</fullName>
    </recommendedName>
</protein>
<dbReference type="EMBL" id="QUQM01000001">
    <property type="protein sequence ID" value="KAA8650792.1"/>
    <property type="molecule type" value="Genomic_DNA"/>
</dbReference>
<feature type="compositionally biased region" description="Basic and acidic residues" evidence="12">
    <location>
        <begin position="36"/>
        <end position="47"/>
    </location>
</feature>
<evidence type="ECO:0000256" key="1">
    <source>
        <dbReference type="ARBA" id="ARBA00004123"/>
    </source>
</evidence>
<reference evidence="13 14" key="1">
    <citation type="submission" date="2019-08" db="EMBL/GenBank/DDBJ databases">
        <title>The genome sequence of a newly discovered highly antifungal drug resistant Aspergillus species, Aspergillus tanneri NIH 1004.</title>
        <authorList>
            <person name="Mounaud S."/>
            <person name="Singh I."/>
            <person name="Joardar V."/>
            <person name="Pakala S."/>
            <person name="Pakala S."/>
            <person name="Venepally P."/>
            <person name="Chung J.K."/>
            <person name="Losada L."/>
            <person name="Nierman W.C."/>
        </authorList>
    </citation>
    <scope>NUCLEOTIDE SEQUENCE [LARGE SCALE GENOMIC DNA]</scope>
    <source>
        <strain evidence="13 14">NIH1004</strain>
    </source>
</reference>
<dbReference type="VEuPathDB" id="FungiDB:EYZ11_011707"/>
<organism evidence="13 14">
    <name type="scientific">Aspergillus tanneri</name>
    <dbReference type="NCBI Taxonomy" id="1220188"/>
    <lineage>
        <taxon>Eukaryota</taxon>
        <taxon>Fungi</taxon>
        <taxon>Dikarya</taxon>
        <taxon>Ascomycota</taxon>
        <taxon>Pezizomycotina</taxon>
        <taxon>Eurotiomycetes</taxon>
        <taxon>Eurotiomycetidae</taxon>
        <taxon>Eurotiales</taxon>
        <taxon>Aspergillaceae</taxon>
        <taxon>Aspergillus</taxon>
        <taxon>Aspergillus subgen. Circumdati</taxon>
    </lineage>
</organism>
<dbReference type="GO" id="GO:0016592">
    <property type="term" value="C:mediator complex"/>
    <property type="evidence" value="ECO:0007669"/>
    <property type="project" value="InterPro"/>
</dbReference>
<dbReference type="GO" id="GO:0003712">
    <property type="term" value="F:transcription coregulator activity"/>
    <property type="evidence" value="ECO:0007669"/>
    <property type="project" value="InterPro"/>
</dbReference>
<comment type="function">
    <text evidence="9">Component of the Mediator complex, a coactivator involved in the regulated transcription of nearly all RNA polymerase II-dependent genes. Mediator functions as a bridge to convey information from gene-specific regulatory proteins to the basal RNA polymerase II transcription machinery. Mediator is recruited to promoters by direct interactions with regulatory proteins and serves as a scaffold for the assembly of a functional preinitiation complex with RNA polymerase II and the general transcription factors.</text>
</comment>
<comment type="caution">
    <text evidence="13">The sequence shown here is derived from an EMBL/GenBank/DDBJ whole genome shotgun (WGS) entry which is preliminary data.</text>
</comment>
<dbReference type="InterPro" id="IPR044888">
    <property type="entry name" value="Mediatior_Med7_sf"/>
</dbReference>
<evidence type="ECO:0000313" key="13">
    <source>
        <dbReference type="EMBL" id="KAA8650792.1"/>
    </source>
</evidence>
<evidence type="ECO:0000256" key="11">
    <source>
        <dbReference type="SAM" id="Coils"/>
    </source>
</evidence>
<accession>A0A5M9MUK1</accession>
<evidence type="ECO:0000256" key="8">
    <source>
        <dbReference type="ARBA" id="ARBA00023242"/>
    </source>
</evidence>
<gene>
    <name evidence="13" type="primary">MED7</name>
    <name evidence="13" type="ORF">ATNIH1004_003481</name>
</gene>
<keyword evidence="8 10" id="KW-0539">Nucleus</keyword>
<dbReference type="Pfam" id="PF05983">
    <property type="entry name" value="Med7"/>
    <property type="match status" value="1"/>
</dbReference>
<dbReference type="Gene3D" id="6.10.140.1520">
    <property type="match status" value="1"/>
</dbReference>
<evidence type="ECO:0000256" key="3">
    <source>
        <dbReference type="ARBA" id="ARBA00011837"/>
    </source>
</evidence>
<dbReference type="GeneID" id="54326183"/>
<name>A0A5M9MUK1_9EURO</name>
<feature type="region of interest" description="Disordered" evidence="12">
    <location>
        <begin position="36"/>
        <end position="57"/>
    </location>
</feature>
<evidence type="ECO:0000256" key="4">
    <source>
        <dbReference type="ARBA" id="ARBA00020631"/>
    </source>
</evidence>
<evidence type="ECO:0000256" key="9">
    <source>
        <dbReference type="ARBA" id="ARBA00025687"/>
    </source>
</evidence>
<dbReference type="RefSeq" id="XP_033430153.1">
    <property type="nucleotide sequence ID" value="XM_033568158.1"/>
</dbReference>
<evidence type="ECO:0000313" key="14">
    <source>
        <dbReference type="Proteomes" id="UP000324241"/>
    </source>
</evidence>
<dbReference type="InterPro" id="IPR009244">
    <property type="entry name" value="Mediatior_Med7"/>
</dbReference>
<dbReference type="Gene3D" id="6.10.140.200">
    <property type="match status" value="1"/>
</dbReference>
<comment type="subcellular location">
    <subcellularLocation>
        <location evidence="1 10">Nucleus</location>
    </subcellularLocation>
</comment>
<evidence type="ECO:0000256" key="2">
    <source>
        <dbReference type="ARBA" id="ARBA00009994"/>
    </source>
</evidence>
<dbReference type="OrthoDB" id="10253553at2759"/>
<evidence type="ECO:0000256" key="5">
    <source>
        <dbReference type="ARBA" id="ARBA00023015"/>
    </source>
</evidence>
<dbReference type="InterPro" id="IPR037212">
    <property type="entry name" value="Med7/Med21-like"/>
</dbReference>
<keyword evidence="11" id="KW-0175">Coiled coil</keyword>
<evidence type="ECO:0000256" key="12">
    <source>
        <dbReference type="SAM" id="MobiDB-lite"/>
    </source>
</evidence>